<name>W2JK43_PHYNI</name>
<dbReference type="Proteomes" id="UP000053864">
    <property type="component" value="Unassembled WGS sequence"/>
</dbReference>
<evidence type="ECO:0000313" key="3">
    <source>
        <dbReference type="EMBL" id="ETL99917.1"/>
    </source>
</evidence>
<protein>
    <submittedName>
        <fullName evidence="2">Uncharacterized protein</fullName>
    </submittedName>
</protein>
<reference evidence="2 5" key="3">
    <citation type="submission" date="2013-11" db="EMBL/GenBank/DDBJ databases">
        <title>The Genome Sequence of Phytophthora parasitica CJ05E6.</title>
        <authorList>
            <consortium name="The Broad Institute Genomics Platform"/>
            <person name="Russ C."/>
            <person name="Tyler B."/>
            <person name="Panabieres F."/>
            <person name="Shan W."/>
            <person name="Tripathy S."/>
            <person name="Grunwald N."/>
            <person name="Machado M."/>
            <person name="Johnson C.S."/>
            <person name="Arredondo F."/>
            <person name="Hong C."/>
            <person name="Coffey M."/>
            <person name="Young S.K."/>
            <person name="Zeng Q."/>
            <person name="Gargeya S."/>
            <person name="Fitzgerald M."/>
            <person name="Abouelleil A."/>
            <person name="Alvarado L."/>
            <person name="Chapman S.B."/>
            <person name="Gainer-Dewar J."/>
            <person name="Goldberg J."/>
            <person name="Griggs A."/>
            <person name="Gujja S."/>
            <person name="Hansen M."/>
            <person name="Howarth C."/>
            <person name="Imamovic A."/>
            <person name="Ireland A."/>
            <person name="Larimer J."/>
            <person name="McCowan C."/>
            <person name="Murphy C."/>
            <person name="Pearson M."/>
            <person name="Poon T.W."/>
            <person name="Priest M."/>
            <person name="Roberts A."/>
            <person name="Saif S."/>
            <person name="Shea T."/>
            <person name="Sykes S."/>
            <person name="Wortman J."/>
            <person name="Nusbaum C."/>
            <person name="Birren B."/>
        </authorList>
    </citation>
    <scope>NUCLEOTIDE SEQUENCE [LARGE SCALE GENOMIC DNA]</scope>
    <source>
        <strain evidence="2 5">CJ05E6</strain>
    </source>
</reference>
<accession>W2JK43</accession>
<reference evidence="4" key="4">
    <citation type="submission" date="2013-11" db="EMBL/GenBank/DDBJ databases">
        <title>The Genome Sequence of Phytophthora parasitica IAC_01/95.</title>
        <authorList>
            <consortium name="The Broad Institute Genomics Platform"/>
            <person name="Russ C."/>
            <person name="Tyler B."/>
            <person name="Panabieres F."/>
            <person name="Shan W."/>
            <person name="Tripathy S."/>
            <person name="Grunwald N."/>
            <person name="Machado M."/>
            <person name="Johnson C.S."/>
            <person name="Arredondo F."/>
            <person name="Hong C."/>
            <person name="Coffey M."/>
            <person name="Young S.K."/>
            <person name="Zeng Q."/>
            <person name="Gargeya S."/>
            <person name="Fitzgerald M."/>
            <person name="Abouelleil A."/>
            <person name="Alvarado L."/>
            <person name="Chapman S.B."/>
            <person name="Gainer-Dewar J."/>
            <person name="Goldberg J."/>
            <person name="Griggs A."/>
            <person name="Gujja S."/>
            <person name="Hansen M."/>
            <person name="Howarth C."/>
            <person name="Imamovic A."/>
            <person name="Ireland A."/>
            <person name="Larimer J."/>
            <person name="McCowan C."/>
            <person name="Murphy C."/>
            <person name="Pearson M."/>
            <person name="Poon T.W."/>
            <person name="Priest M."/>
            <person name="Roberts A."/>
            <person name="Saif S."/>
            <person name="Shea T."/>
            <person name="Sykes S."/>
            <person name="Wortman J."/>
            <person name="Nusbaum C."/>
            <person name="Birren B."/>
        </authorList>
    </citation>
    <scope>NUCLEOTIDE SEQUENCE [LARGE SCALE GENOMIC DNA]</scope>
    <source>
        <strain evidence="4">IAC_01/95</strain>
    </source>
</reference>
<dbReference type="Proteomes" id="UP000053236">
    <property type="component" value="Unassembled WGS sequence"/>
</dbReference>
<evidence type="ECO:0000313" key="2">
    <source>
        <dbReference type="EMBL" id="ETL46796.1"/>
    </source>
</evidence>
<dbReference type="EMBL" id="KI671457">
    <property type="protein sequence ID" value="ETL46796.1"/>
    <property type="molecule type" value="Genomic_DNA"/>
</dbReference>
<dbReference type="EMBL" id="KI678216">
    <property type="protein sequence ID" value="ETL99917.1"/>
    <property type="molecule type" value="Genomic_DNA"/>
</dbReference>
<dbReference type="EMBL" id="KI691456">
    <property type="protein sequence ID" value="ETM53079.1"/>
    <property type="molecule type" value="Genomic_DNA"/>
</dbReference>
<evidence type="ECO:0000313" key="1">
    <source>
        <dbReference type="EMBL" id="ETK93386.1"/>
    </source>
</evidence>
<evidence type="ECO:0000313" key="4">
    <source>
        <dbReference type="EMBL" id="ETM53079.1"/>
    </source>
</evidence>
<proteinExistence type="predicted"/>
<evidence type="ECO:0000313" key="5">
    <source>
        <dbReference type="Proteomes" id="UP000053864"/>
    </source>
</evidence>
<gene>
    <name evidence="4" type="ORF">L914_03414</name>
    <name evidence="1" type="ORF">L915_03436</name>
    <name evidence="2" type="ORF">L916_03388</name>
    <name evidence="3" type="ORF">L917_03312</name>
</gene>
<dbReference type="Proteomes" id="UP000054423">
    <property type="component" value="Unassembled WGS sequence"/>
</dbReference>
<reference evidence="1" key="2">
    <citation type="submission" date="2013-11" db="EMBL/GenBank/DDBJ databases">
        <title>The Genome Sequence of Phytophthora parasitica CJ02B3.</title>
        <authorList>
            <consortium name="The Broad Institute Genomics Platform"/>
            <person name="Russ C."/>
            <person name="Tyler B."/>
            <person name="Panabieres F."/>
            <person name="Shan W."/>
            <person name="Tripathy S."/>
            <person name="Grunwald N."/>
            <person name="Machado M."/>
            <person name="Johnson C.S."/>
            <person name="Arredondo F."/>
            <person name="Hong C."/>
            <person name="Coffey M."/>
            <person name="Young S.K."/>
            <person name="Zeng Q."/>
            <person name="Gargeya S."/>
            <person name="Fitzgerald M."/>
            <person name="Abouelleil A."/>
            <person name="Alvarado L."/>
            <person name="Chapman S.B."/>
            <person name="Gainer-Dewar J."/>
            <person name="Goldberg J."/>
            <person name="Griggs A."/>
            <person name="Gujja S."/>
            <person name="Hansen M."/>
            <person name="Howarth C."/>
            <person name="Imamovic A."/>
            <person name="Ireland A."/>
            <person name="Larimer J."/>
            <person name="McCowan C."/>
            <person name="Murphy C."/>
            <person name="Pearson M."/>
            <person name="Poon T.W."/>
            <person name="Priest M."/>
            <person name="Roberts A."/>
            <person name="Saif S."/>
            <person name="Shea T."/>
            <person name="Sykes S."/>
            <person name="Wortman J."/>
            <person name="Nusbaum C."/>
            <person name="Birren B."/>
        </authorList>
    </citation>
    <scope>NUCLEOTIDE SEQUENCE [LARGE SCALE GENOMIC DNA]</scope>
    <source>
        <strain evidence="1">CJ02B3</strain>
    </source>
</reference>
<sequence>MKETQKKAIQDEAVEKSSAMLLAKLKNGVSTSV</sequence>
<dbReference type="AlphaFoldDB" id="W2JK43"/>
<reference evidence="3" key="1">
    <citation type="submission" date="2013-11" db="EMBL/GenBank/DDBJ databases">
        <title>The Genome Sequence of Phytophthora parasitica CHvinca01.</title>
        <authorList>
            <consortium name="The Broad Institute Genomics Platform"/>
            <person name="Russ C."/>
            <person name="Tyler B."/>
            <person name="Panabieres F."/>
            <person name="Shan W."/>
            <person name="Tripathy S."/>
            <person name="Grunwald N."/>
            <person name="Machado M."/>
            <person name="Johnson C.S."/>
            <person name="Arredondo F."/>
            <person name="Hong C."/>
            <person name="Coffey M."/>
            <person name="Young S.K."/>
            <person name="Zeng Q."/>
            <person name="Gargeya S."/>
            <person name="Fitzgerald M."/>
            <person name="Abouelleil A."/>
            <person name="Alvarado L."/>
            <person name="Chapman S.B."/>
            <person name="Gainer-Dewar J."/>
            <person name="Goldberg J."/>
            <person name="Griggs A."/>
            <person name="Gujja S."/>
            <person name="Hansen M."/>
            <person name="Howarth C."/>
            <person name="Imamovic A."/>
            <person name="Ireland A."/>
            <person name="Larimer J."/>
            <person name="McCowan C."/>
            <person name="Murphy C."/>
            <person name="Pearson M."/>
            <person name="Poon T.W."/>
            <person name="Priest M."/>
            <person name="Roberts A."/>
            <person name="Saif S."/>
            <person name="Shea T."/>
            <person name="Sykes S."/>
            <person name="Wortman J."/>
            <person name="Nusbaum C."/>
            <person name="Birren B."/>
        </authorList>
    </citation>
    <scope>NUCLEOTIDE SEQUENCE [LARGE SCALE GENOMIC DNA]</scope>
    <source>
        <strain evidence="3">CHvinca01</strain>
    </source>
</reference>
<dbReference type="EMBL" id="KI684939">
    <property type="protein sequence ID" value="ETK93386.1"/>
    <property type="molecule type" value="Genomic_DNA"/>
</dbReference>
<organism evidence="2 5">
    <name type="scientific">Phytophthora nicotianae</name>
    <name type="common">Potato buckeye rot agent</name>
    <name type="synonym">Phytophthora parasitica</name>
    <dbReference type="NCBI Taxonomy" id="4792"/>
    <lineage>
        <taxon>Eukaryota</taxon>
        <taxon>Sar</taxon>
        <taxon>Stramenopiles</taxon>
        <taxon>Oomycota</taxon>
        <taxon>Peronosporomycetes</taxon>
        <taxon>Peronosporales</taxon>
        <taxon>Peronosporaceae</taxon>
        <taxon>Phytophthora</taxon>
    </lineage>
</organism>
<dbReference type="Proteomes" id="UP000054532">
    <property type="component" value="Unassembled WGS sequence"/>
</dbReference>